<dbReference type="OMA" id="ANIYWVI"/>
<reference evidence="2" key="5">
    <citation type="journal article" date="2021" name="PeerJ">
        <title>Extensive microbial diversity within the chicken gut microbiome revealed by metagenomics and culture.</title>
        <authorList>
            <person name="Gilroy R."/>
            <person name="Ravi A."/>
            <person name="Getino M."/>
            <person name="Pursley I."/>
            <person name="Horton D.L."/>
            <person name="Alikhan N.F."/>
            <person name="Baker D."/>
            <person name="Gharbi K."/>
            <person name="Hall N."/>
            <person name="Watson M."/>
            <person name="Adriaenssens E.M."/>
            <person name="Foster-Nyarko E."/>
            <person name="Jarju S."/>
            <person name="Secka A."/>
            <person name="Antonio M."/>
            <person name="Oren A."/>
            <person name="Chaudhuri R.R."/>
            <person name="La Ragione R."/>
            <person name="Hildebrand F."/>
            <person name="Pallen M.J."/>
        </authorList>
    </citation>
    <scope>NUCLEOTIDE SEQUENCE</scope>
    <source>
        <strain evidence="2">CHK192-2623</strain>
    </source>
</reference>
<name>A0A1Y4IEC4_LACJH</name>
<evidence type="ECO:0000313" key="3">
    <source>
        <dbReference type="EMBL" id="OYS14450.1"/>
    </source>
</evidence>
<dbReference type="Proteomes" id="UP000216448">
    <property type="component" value="Unassembled WGS sequence"/>
</dbReference>
<feature type="transmembrane region" description="Helical" evidence="1">
    <location>
        <begin position="40"/>
        <end position="63"/>
    </location>
</feature>
<dbReference type="EMBL" id="NGOH01000033">
    <property type="protein sequence ID" value="OYS14450.1"/>
    <property type="molecule type" value="Genomic_DNA"/>
</dbReference>
<keyword evidence="1" id="KW-1133">Transmembrane helix</keyword>
<accession>A0A1Y4IEC4</accession>
<dbReference type="EMBL" id="DYYQ01000005">
    <property type="protein sequence ID" value="HJE48646.1"/>
    <property type="molecule type" value="Genomic_DNA"/>
</dbReference>
<gene>
    <name evidence="4" type="ORF">A3P64_01870</name>
    <name evidence="3" type="ORF">CBF50_02800</name>
    <name evidence="5" type="ORF">FEE39_09165</name>
    <name evidence="2" type="ORF">K8V69_00385</name>
</gene>
<evidence type="ECO:0000313" key="8">
    <source>
        <dbReference type="Proteomes" id="UP000464749"/>
    </source>
</evidence>
<evidence type="ECO:0000313" key="5">
    <source>
        <dbReference type="EMBL" id="QIA88373.1"/>
    </source>
</evidence>
<feature type="transmembrane region" description="Helical" evidence="1">
    <location>
        <begin position="7"/>
        <end position="28"/>
    </location>
</feature>
<dbReference type="Proteomes" id="UP000215693">
    <property type="component" value="Unassembled WGS sequence"/>
</dbReference>
<reference evidence="3 6" key="1">
    <citation type="submission" date="2017-04" db="EMBL/GenBank/DDBJ databases">
        <authorList>
            <person name="Lin X.B."/>
            <person name="Stothard P."/>
            <person name="Tasseva G."/>
            <person name="Walter J."/>
        </authorList>
    </citation>
    <scope>NUCLEOTIDE SEQUENCE [LARGE SCALE GENOMIC DNA]</scope>
    <source>
        <strain evidence="3 6">117c</strain>
    </source>
</reference>
<organism evidence="2 9">
    <name type="scientific">Lactobacillus johnsonii</name>
    <dbReference type="NCBI Taxonomy" id="33959"/>
    <lineage>
        <taxon>Bacteria</taxon>
        <taxon>Bacillati</taxon>
        <taxon>Bacillota</taxon>
        <taxon>Bacilli</taxon>
        <taxon>Lactobacillales</taxon>
        <taxon>Lactobacillaceae</taxon>
        <taxon>Lactobacillus</taxon>
    </lineage>
</organism>
<evidence type="ECO:0000313" key="6">
    <source>
        <dbReference type="Proteomes" id="UP000215693"/>
    </source>
</evidence>
<dbReference type="Proteomes" id="UP000732527">
    <property type="component" value="Unassembled WGS sequence"/>
</dbReference>
<evidence type="ECO:0000313" key="7">
    <source>
        <dbReference type="Proteomes" id="UP000216448"/>
    </source>
</evidence>
<dbReference type="AlphaFoldDB" id="A0A1Y4IEC4"/>
<dbReference type="Proteomes" id="UP000464749">
    <property type="component" value="Chromosome"/>
</dbReference>
<dbReference type="RefSeq" id="WP_004896279.1">
    <property type="nucleotide sequence ID" value="NZ_CP021703.1"/>
</dbReference>
<evidence type="ECO:0000256" key="1">
    <source>
        <dbReference type="SAM" id="Phobius"/>
    </source>
</evidence>
<reference evidence="2" key="6">
    <citation type="submission" date="2021-09" db="EMBL/GenBank/DDBJ databases">
        <authorList>
            <person name="Gilroy R."/>
        </authorList>
    </citation>
    <scope>NUCLEOTIDE SEQUENCE</scope>
    <source>
        <strain evidence="2">CHK192-2623</strain>
    </source>
</reference>
<dbReference type="EMBL" id="NIBB01000009">
    <property type="protein sequence ID" value="PAB53346.1"/>
    <property type="molecule type" value="Genomic_DNA"/>
</dbReference>
<keyword evidence="1" id="KW-0812">Transmembrane</keyword>
<keyword evidence="1" id="KW-0472">Membrane</keyword>
<sequence length="77" mass="8974">MRKLWWLANIYWIILIMYGGGKLFTYGFDTSELGETASYALILLVLISASVLIIEFQAAWGIWLHNFDKKNHHDNKI</sequence>
<proteinExistence type="predicted"/>
<evidence type="ECO:0000313" key="9">
    <source>
        <dbReference type="Proteomes" id="UP000732527"/>
    </source>
</evidence>
<evidence type="ECO:0000313" key="4">
    <source>
        <dbReference type="EMBL" id="PAB53346.1"/>
    </source>
</evidence>
<protein>
    <submittedName>
        <fullName evidence="2">DUF3923 family protein</fullName>
    </submittedName>
</protein>
<reference evidence="4 7" key="2">
    <citation type="submission" date="2017-05" db="EMBL/GenBank/DDBJ databases">
        <title>Lactobacillus johnsonii from commercial turkeys.</title>
        <authorList>
            <person name="Johnson T.J."/>
            <person name="Youmans B."/>
        </authorList>
    </citation>
    <scope>NUCLEOTIDE SEQUENCE [LARGE SCALE GENOMIC DNA]</scope>
    <source>
        <strain evidence="4 7">UMNLJ54</strain>
    </source>
</reference>
<dbReference type="EMBL" id="CP040854">
    <property type="protein sequence ID" value="QIA88373.1"/>
    <property type="molecule type" value="Genomic_DNA"/>
</dbReference>
<reference evidence="5 8" key="4">
    <citation type="submission" date="2019-06" db="EMBL/GenBank/DDBJ databases">
        <title>Whole genome sequencing of Lactobacillus johnsonii strain G2A.</title>
        <authorList>
            <person name="Conlan S."/>
            <person name="Thomas P.J."/>
            <person name="Mullikin J."/>
            <person name="Singer J."/>
            <person name="Weaver C."/>
            <person name="Segre J.A."/>
        </authorList>
    </citation>
    <scope>NUCLEOTIDE SEQUENCE [LARGE SCALE GENOMIC DNA]</scope>
    <source>
        <strain evidence="5 8">G2A</strain>
    </source>
</reference>
<reference evidence="3 6" key="3">
    <citation type="submission" date="2017-09" db="EMBL/GenBank/DDBJ databases">
        <title>Tripartite evolution among Lactobacillus johnsonii, Lactobacillus taiwanensis, Lactobacillus reuteri and their rodent host.</title>
        <authorList>
            <person name="Wang T."/>
            <person name="Knowles S."/>
            <person name="Cheng C."/>
        </authorList>
    </citation>
    <scope>NUCLEOTIDE SEQUENCE [LARGE SCALE GENOMIC DNA]</scope>
    <source>
        <strain evidence="3 6">117c</strain>
    </source>
</reference>
<evidence type="ECO:0000313" key="2">
    <source>
        <dbReference type="EMBL" id="HJE48646.1"/>
    </source>
</evidence>